<keyword evidence="1" id="KW-0805">Transcription regulation</keyword>
<evidence type="ECO:0000259" key="3">
    <source>
        <dbReference type="Pfam" id="PF05043"/>
    </source>
</evidence>
<protein>
    <submittedName>
        <fullName evidence="4">Mga-like protein with HTH domain</fullName>
    </submittedName>
</protein>
<dbReference type="PANTHER" id="PTHR30185">
    <property type="entry name" value="CRYPTIC BETA-GLUCOSIDE BGL OPERON ANTITERMINATOR"/>
    <property type="match status" value="1"/>
</dbReference>
<comment type="caution">
    <text evidence="4">The sequence shown here is derived from an EMBL/GenBank/DDBJ whole genome shotgun (WGS) entry which is preliminary data.</text>
</comment>
<dbReference type="AlphaFoldDB" id="A0A4R6ZKK0"/>
<dbReference type="OrthoDB" id="2260273at2"/>
<accession>A0A4R6ZKK0</accession>
<keyword evidence="5" id="KW-1185">Reference proteome</keyword>
<sequence length="485" mass="56836">MKNIIPASDYRRLKLLNLLFFTEAPIIKKEVATIIECSVNTLNADIEVLNSTFPTEMAHIHEMDKKLSLKTTSQINFDYLTAYMISTSHLFQLALSVFNGEKTTISEWAENNFVSRSTFYVKLAEVDTFLAKSRLVLNNAPLEIQGGEVNIRFFFYHLFSKCNPYTGWLIDDFDFENCIDKFIQKFEQHINVYFSQSTRIDYATAIAVSLRRIKQGHTVNASDEDEKFWKDIYTYHNAMEIDFSDLEEALGSQLVPVERYMLLMMSSLGSFTYVNQERMKMRLYYNERFQSARLPITEDLLTIVDNQIADTLALKVTILDYLARFLFIEKTNLILDVDYFSKKLTPDTEDKEKILTILKKYESQPDYQYLRSNREVIATYVHTLFSVALLTESYTRLLHIKIISKNGFMWEEYLKTQIRRYYSEEVIIFCDDLKPREHWAQHDLIISDSPLPNITDVEVLVWHMPPIKRDFAALGKIVDARLENK</sequence>
<dbReference type="EMBL" id="SNZK01000007">
    <property type="protein sequence ID" value="TDR52604.1"/>
    <property type="molecule type" value="Genomic_DNA"/>
</dbReference>
<dbReference type="STRING" id="1265846.PROCOU_07538"/>
<evidence type="ECO:0000313" key="4">
    <source>
        <dbReference type="EMBL" id="TDR52604.1"/>
    </source>
</evidence>
<name>A0A4R6ZKK0_9LIST</name>
<organism evidence="4 5">
    <name type="scientific">Listeria rocourtiae</name>
    <dbReference type="NCBI Taxonomy" id="647910"/>
    <lineage>
        <taxon>Bacteria</taxon>
        <taxon>Bacillati</taxon>
        <taxon>Bacillota</taxon>
        <taxon>Bacilli</taxon>
        <taxon>Bacillales</taxon>
        <taxon>Listeriaceae</taxon>
        <taxon>Listeria</taxon>
    </lineage>
</organism>
<dbReference type="InterPro" id="IPR028978">
    <property type="entry name" value="Chorismate_lyase_/UTRA_dom_sf"/>
</dbReference>
<dbReference type="InterPro" id="IPR007737">
    <property type="entry name" value="Mga_HTH"/>
</dbReference>
<dbReference type="Proteomes" id="UP000295558">
    <property type="component" value="Unassembled WGS sequence"/>
</dbReference>
<dbReference type="RefSeq" id="WP_036070692.1">
    <property type="nucleotide sequence ID" value="NZ_JAASUO010000005.1"/>
</dbReference>
<evidence type="ECO:0000313" key="5">
    <source>
        <dbReference type="Proteomes" id="UP000295558"/>
    </source>
</evidence>
<dbReference type="PANTHER" id="PTHR30185:SF18">
    <property type="entry name" value="TRANSCRIPTIONAL REGULATOR MTLR"/>
    <property type="match status" value="1"/>
</dbReference>
<proteinExistence type="predicted"/>
<reference evidence="4 5" key="1">
    <citation type="submission" date="2019-03" db="EMBL/GenBank/DDBJ databases">
        <title>Genomic Encyclopedia of Type Strains, Phase III (KMG-III): the genomes of soil and plant-associated and newly described type strains.</title>
        <authorList>
            <person name="Whitman W."/>
        </authorList>
    </citation>
    <scope>NUCLEOTIDE SEQUENCE [LARGE SCALE GENOMIC DNA]</scope>
    <source>
        <strain evidence="4 5">CECT 7972</strain>
    </source>
</reference>
<feature type="domain" description="Mga helix-turn-helix" evidence="3">
    <location>
        <begin position="78"/>
        <end position="159"/>
    </location>
</feature>
<evidence type="ECO:0000256" key="1">
    <source>
        <dbReference type="ARBA" id="ARBA00023015"/>
    </source>
</evidence>
<dbReference type="Pfam" id="PF05043">
    <property type="entry name" value="Mga"/>
    <property type="match status" value="1"/>
</dbReference>
<evidence type="ECO:0000256" key="2">
    <source>
        <dbReference type="ARBA" id="ARBA00023163"/>
    </source>
</evidence>
<dbReference type="InterPro" id="IPR050661">
    <property type="entry name" value="BglG_antiterminators"/>
</dbReference>
<keyword evidence="2" id="KW-0804">Transcription</keyword>
<gene>
    <name evidence="4" type="ORF">DFP96_10741</name>
</gene>
<dbReference type="SUPFAM" id="SSF64288">
    <property type="entry name" value="Chorismate lyase-like"/>
    <property type="match status" value="1"/>
</dbReference>